<gene>
    <name evidence="2" type="ORF">NEOLEDRAFT_1215062</name>
</gene>
<proteinExistence type="predicted"/>
<dbReference type="OrthoDB" id="3363479at2759"/>
<dbReference type="AlphaFoldDB" id="A0A165VAD1"/>
<sequence>MPRGRGRPPKRYIPRGRAAALRRTLEHRVASLPSVSTTSLSVTLPPEDLDGGVLVPLDDLFALELATEDFDAVVERPTKIQSPFLDRIDPVQRNWTLIDQIPVWQCTQWFDAQFNDYNKNKDDHGTAVDIIWLDHPGDAPRDIRARRFTVEWSPNGELLHPDLLEAARRDCRPVARWRYYCAGVHDILVDDIDESDLDEGSSAPSDDRGGSVSPIDGHTRSRWGKCSGRVILRFEVCANNLKMVNIWQQGNHTAALPEQGLQWSRYLRNRVLERLHWAGAKVSHVLLELVRQYCDPQSDSLQTRRTKDPLPCVYEFPAHRRPKERQVHQMMPAVRLRQRLHRNPFLAIHLLYQRNQDSMYYYTPHDFTRPDSLSNFTVALGDVHSLDSLILNSASRGVAMDSSWRNKNENRAAMTMLCTVNEKSHVVPGAVLLSANIQTDTLHGYIVETRHRIIERAHNIIRDPSSIICRSAQDSEAILESAKHIVNSGKWTVSHWMIDKCLNQLHAIRTADPDVYIRLCQFHVIQAILQWDCDSGKEHQNDEAVPRIGFELKYQILILFRALQRCRLKEDWPRASSAFLEGIKELIMNQPDRLRTSMKSGNLRTAQWQFVRLYFERNWFIDDWIPLFTDIGLSPDQTRDGTLNTNNWIESQFRTFDLVFLDSHQNKRIDRLGTIILHDFFQFYRYCEPTDRAASKELVEMNNRAHYIWDHDLVKCDRPGVYTVRQPR</sequence>
<evidence type="ECO:0000313" key="3">
    <source>
        <dbReference type="Proteomes" id="UP000076761"/>
    </source>
</evidence>
<dbReference type="Proteomes" id="UP000076761">
    <property type="component" value="Unassembled WGS sequence"/>
</dbReference>
<evidence type="ECO:0000313" key="2">
    <source>
        <dbReference type="EMBL" id="KZT29402.1"/>
    </source>
</evidence>
<accession>A0A165VAD1</accession>
<organism evidence="2 3">
    <name type="scientific">Neolentinus lepideus HHB14362 ss-1</name>
    <dbReference type="NCBI Taxonomy" id="1314782"/>
    <lineage>
        <taxon>Eukaryota</taxon>
        <taxon>Fungi</taxon>
        <taxon>Dikarya</taxon>
        <taxon>Basidiomycota</taxon>
        <taxon>Agaricomycotina</taxon>
        <taxon>Agaricomycetes</taxon>
        <taxon>Gloeophyllales</taxon>
        <taxon>Gloeophyllaceae</taxon>
        <taxon>Neolentinus</taxon>
    </lineage>
</organism>
<name>A0A165VAD1_9AGAM</name>
<keyword evidence="3" id="KW-1185">Reference proteome</keyword>
<protein>
    <submittedName>
        <fullName evidence="2">Uncharacterized protein</fullName>
    </submittedName>
</protein>
<reference evidence="2 3" key="1">
    <citation type="journal article" date="2016" name="Mol. Biol. Evol.">
        <title>Comparative Genomics of Early-Diverging Mushroom-Forming Fungi Provides Insights into the Origins of Lignocellulose Decay Capabilities.</title>
        <authorList>
            <person name="Nagy L.G."/>
            <person name="Riley R."/>
            <person name="Tritt A."/>
            <person name="Adam C."/>
            <person name="Daum C."/>
            <person name="Floudas D."/>
            <person name="Sun H."/>
            <person name="Yadav J.S."/>
            <person name="Pangilinan J."/>
            <person name="Larsson K.H."/>
            <person name="Matsuura K."/>
            <person name="Barry K."/>
            <person name="Labutti K."/>
            <person name="Kuo R."/>
            <person name="Ohm R.A."/>
            <person name="Bhattacharya S.S."/>
            <person name="Shirouzu T."/>
            <person name="Yoshinaga Y."/>
            <person name="Martin F.M."/>
            <person name="Grigoriev I.V."/>
            <person name="Hibbett D.S."/>
        </authorList>
    </citation>
    <scope>NUCLEOTIDE SEQUENCE [LARGE SCALE GENOMIC DNA]</scope>
    <source>
        <strain evidence="2 3">HHB14362 ss-1</strain>
    </source>
</reference>
<dbReference type="InParanoid" id="A0A165VAD1"/>
<dbReference type="EMBL" id="KV425554">
    <property type="protein sequence ID" value="KZT29402.1"/>
    <property type="molecule type" value="Genomic_DNA"/>
</dbReference>
<evidence type="ECO:0000256" key="1">
    <source>
        <dbReference type="SAM" id="MobiDB-lite"/>
    </source>
</evidence>
<feature type="region of interest" description="Disordered" evidence="1">
    <location>
        <begin position="196"/>
        <end position="216"/>
    </location>
</feature>